<organism evidence="1">
    <name type="scientific">Oryza brachyantha</name>
    <name type="common">malo sina</name>
    <dbReference type="NCBI Taxonomy" id="4533"/>
    <lineage>
        <taxon>Eukaryota</taxon>
        <taxon>Viridiplantae</taxon>
        <taxon>Streptophyta</taxon>
        <taxon>Embryophyta</taxon>
        <taxon>Tracheophyta</taxon>
        <taxon>Spermatophyta</taxon>
        <taxon>Magnoliopsida</taxon>
        <taxon>Liliopsida</taxon>
        <taxon>Poales</taxon>
        <taxon>Poaceae</taxon>
        <taxon>BOP clade</taxon>
        <taxon>Oryzoideae</taxon>
        <taxon>Oryzeae</taxon>
        <taxon>Oryzinae</taxon>
        <taxon>Oryza</taxon>
    </lineage>
</organism>
<dbReference type="GO" id="GO:0003872">
    <property type="term" value="F:6-phosphofructokinase activity"/>
    <property type="evidence" value="ECO:0007669"/>
    <property type="project" value="InterPro"/>
</dbReference>
<dbReference type="STRING" id="4533.J3MVT4"/>
<proteinExistence type="predicted"/>
<name>J3MVT4_ORYBR</name>
<keyword evidence="2" id="KW-1185">Reference proteome</keyword>
<reference evidence="1" key="1">
    <citation type="journal article" date="2013" name="Nat. Commun.">
        <title>Whole-genome sequencing of Oryza brachyantha reveals mechanisms underlying Oryza genome evolution.</title>
        <authorList>
            <person name="Chen J."/>
            <person name="Huang Q."/>
            <person name="Gao D."/>
            <person name="Wang J."/>
            <person name="Lang Y."/>
            <person name="Liu T."/>
            <person name="Li B."/>
            <person name="Bai Z."/>
            <person name="Luis Goicoechea J."/>
            <person name="Liang C."/>
            <person name="Chen C."/>
            <person name="Zhang W."/>
            <person name="Sun S."/>
            <person name="Liao Y."/>
            <person name="Zhang X."/>
            <person name="Yang L."/>
            <person name="Song C."/>
            <person name="Wang M."/>
            <person name="Shi J."/>
            <person name="Liu G."/>
            <person name="Liu J."/>
            <person name="Zhou H."/>
            <person name="Zhou W."/>
            <person name="Yu Q."/>
            <person name="An N."/>
            <person name="Chen Y."/>
            <person name="Cai Q."/>
            <person name="Wang B."/>
            <person name="Liu B."/>
            <person name="Min J."/>
            <person name="Huang Y."/>
            <person name="Wu H."/>
            <person name="Li Z."/>
            <person name="Zhang Y."/>
            <person name="Yin Y."/>
            <person name="Song W."/>
            <person name="Jiang J."/>
            <person name="Jackson S.A."/>
            <person name="Wing R.A."/>
            <person name="Wang J."/>
            <person name="Chen M."/>
        </authorList>
    </citation>
    <scope>NUCLEOTIDE SEQUENCE [LARGE SCALE GENOMIC DNA]</scope>
    <source>
        <strain evidence="1">cv. IRGC 101232</strain>
    </source>
</reference>
<dbReference type="SUPFAM" id="SSF53784">
    <property type="entry name" value="Phosphofructokinase"/>
    <property type="match status" value="1"/>
</dbReference>
<dbReference type="InterPro" id="IPR035966">
    <property type="entry name" value="PKF_sf"/>
</dbReference>
<reference evidence="1" key="2">
    <citation type="submission" date="2013-04" db="UniProtKB">
        <authorList>
            <consortium name="EnsemblPlants"/>
        </authorList>
    </citation>
    <scope>IDENTIFICATION</scope>
</reference>
<dbReference type="eggNOG" id="KOG2440">
    <property type="taxonomic scope" value="Eukaryota"/>
</dbReference>
<dbReference type="EnsemblPlants" id="OB09G11120.1">
    <property type="protein sequence ID" value="OB09G11120.1"/>
    <property type="gene ID" value="OB09G11120"/>
</dbReference>
<evidence type="ECO:0000313" key="2">
    <source>
        <dbReference type="Proteomes" id="UP000006038"/>
    </source>
</evidence>
<dbReference type="Proteomes" id="UP000006038">
    <property type="component" value="Chromosome 9"/>
</dbReference>
<dbReference type="HOGENOM" id="CLU_1135024_0_0_1"/>
<dbReference type="AlphaFoldDB" id="J3MVT4"/>
<accession>J3MVT4</accession>
<protein>
    <submittedName>
        <fullName evidence="1">Uncharacterized protein</fullName>
    </submittedName>
</protein>
<dbReference type="Gramene" id="OB09G11120.1">
    <property type="protein sequence ID" value="OB09G11120.1"/>
    <property type="gene ID" value="OB09G11120"/>
</dbReference>
<evidence type="ECO:0000313" key="1">
    <source>
        <dbReference type="EnsemblPlants" id="OB09G11120.1"/>
    </source>
</evidence>
<sequence>MYALIQIDTEQLLAHLVEAEMNRQTVLGHICMHILASGLNGYMAFATNLKEPTNKWRTNDLNRSNLAMSSSKFYHALDGKTEGNSGILPTPTPTSSVATSSPRSICTSSLGHVSYMGQKPMGRGEWVANGLKIVQQKGLRIFISKIQILVSDDLLGRVFSIDFYMAFQTITKVNVSNDSSVLTSLDAQGHVSYMGQKPMGRGEWVANGLKIVQQKATYFEANAAGITSFVHHFHPEIPINDERVD</sequence>